<dbReference type="Pfam" id="PF00370">
    <property type="entry name" value="FGGY_N"/>
    <property type="match status" value="1"/>
</dbReference>
<dbReference type="InterPro" id="IPR043129">
    <property type="entry name" value="ATPase_NBD"/>
</dbReference>
<dbReference type="NCBIfam" id="NF000756">
    <property type="entry name" value="PRK00047.1"/>
    <property type="match status" value="1"/>
</dbReference>
<comment type="caution">
    <text evidence="14">The sequence shown here is derived from an EMBL/GenBank/DDBJ whole genome shotgun (WGS) entry which is preliminary data.</text>
</comment>
<keyword evidence="3 10" id="KW-0808">Transferase</keyword>
<dbReference type="GO" id="GO:0005829">
    <property type="term" value="C:cytosol"/>
    <property type="evidence" value="ECO:0007669"/>
    <property type="project" value="TreeGrafter"/>
</dbReference>
<dbReference type="SUPFAM" id="SSF53067">
    <property type="entry name" value="Actin-like ATPase domain"/>
    <property type="match status" value="2"/>
</dbReference>
<keyword evidence="5 10" id="KW-0418">Kinase</keyword>
<dbReference type="GO" id="GO:0004370">
    <property type="term" value="F:glycerol kinase activity"/>
    <property type="evidence" value="ECO:0007669"/>
    <property type="project" value="UniProtKB-UniRule"/>
</dbReference>
<feature type="binding site" evidence="10">
    <location>
        <position position="12"/>
    </location>
    <ligand>
        <name>ADP</name>
        <dbReference type="ChEBI" id="CHEBI:456216"/>
    </ligand>
</feature>
<dbReference type="InterPro" id="IPR005999">
    <property type="entry name" value="Glycerol_kin"/>
</dbReference>
<dbReference type="EMBL" id="QQBC01000008">
    <property type="protein sequence ID" value="RDI64303.1"/>
    <property type="molecule type" value="Genomic_DNA"/>
</dbReference>
<dbReference type="PANTHER" id="PTHR10196">
    <property type="entry name" value="SUGAR KINASE"/>
    <property type="match status" value="1"/>
</dbReference>
<dbReference type="Gene3D" id="3.30.420.40">
    <property type="match status" value="2"/>
</dbReference>
<comment type="pathway">
    <text evidence="1 10">Polyol metabolism; glycerol degradation via glycerol kinase pathway; sn-glycerol 3-phosphate from glycerol: step 1/1.</text>
</comment>
<comment type="catalytic activity">
    <reaction evidence="8 10">
        <text>glycerol + ATP = sn-glycerol 3-phosphate + ADP + H(+)</text>
        <dbReference type="Rhea" id="RHEA:21644"/>
        <dbReference type="ChEBI" id="CHEBI:15378"/>
        <dbReference type="ChEBI" id="CHEBI:17754"/>
        <dbReference type="ChEBI" id="CHEBI:30616"/>
        <dbReference type="ChEBI" id="CHEBI:57597"/>
        <dbReference type="ChEBI" id="CHEBI:456216"/>
        <dbReference type="EC" id="2.7.1.30"/>
    </reaction>
</comment>
<evidence type="ECO:0000256" key="5">
    <source>
        <dbReference type="ARBA" id="ARBA00022777"/>
    </source>
</evidence>
<dbReference type="EC" id="2.7.1.30" evidence="10"/>
<dbReference type="RefSeq" id="WP_067997173.1">
    <property type="nucleotide sequence ID" value="NZ_QQBC01000008.1"/>
</dbReference>
<keyword evidence="7 10" id="KW-0067">ATP-binding</keyword>
<dbReference type="InterPro" id="IPR018484">
    <property type="entry name" value="FGGY_N"/>
</dbReference>
<feature type="binding site" evidence="10">
    <location>
        <position position="240"/>
    </location>
    <ligand>
        <name>sn-glycerol 3-phosphate</name>
        <dbReference type="ChEBI" id="CHEBI:57597"/>
    </ligand>
</feature>
<comment type="activity regulation">
    <text evidence="10">Inhibited by fructose 1,6-bisphosphate (FBP).</text>
</comment>
<feature type="binding site" evidence="10">
    <location>
        <position position="306"/>
    </location>
    <ligand>
        <name>ATP</name>
        <dbReference type="ChEBI" id="CHEBI:30616"/>
    </ligand>
</feature>
<dbReference type="GO" id="GO:0006072">
    <property type="term" value="P:glycerol-3-phosphate metabolic process"/>
    <property type="evidence" value="ECO:0007669"/>
    <property type="project" value="InterPro"/>
</dbReference>
<proteinExistence type="inferred from homology"/>
<sequence length="499" mass="55003">MRRYVAAIDQGTTSSRCIVFDHSGRVVGVAQREHEQLFPQRGWVEHDPQTIWRNTESVIAEVLEQNDLTADDIAAAGVTNQRETTVVWDRSTGEPVYNAIVWQDTRTAELCRKLAGSEGPNRYAERTGLPLSTYFAGPKLRWILDNVDGARERAEAGELCFGTIDSWILWNLTGEHITDVTNASRTMLMDLRTLQWDSQICEEFGVPESVLPRIHSSSEVYADVSSGPLAGVPVAGILGDQQAATFGQACLKPGEAKNTYGTGNFMLLNTGTTPVTSRHGLLTTVCYRIGDQDAVYALEGSIAVTGSLVQWLRDNLGIISSADDIEELARSVDDNGGAYFVPAFSGLFAPRWRPDARGVIAGLTRFVNKGHIARAVLEATAFQTREVADAMRADAESEQLDLELTTLKVDGGMVRNELLMQFQSDILDVPVVRPVVTETTALGAAYAAGLAVDFWSDTEEIRANWAEDKTWEPTMSDAEREQLYAEWNKAVERTYDWAD</sequence>
<feature type="binding site" evidence="10">
    <location>
        <position position="83"/>
    </location>
    <ligand>
        <name>glycerol</name>
        <dbReference type="ChEBI" id="CHEBI:17754"/>
    </ligand>
</feature>
<evidence type="ECO:0000259" key="13">
    <source>
        <dbReference type="Pfam" id="PF02782"/>
    </source>
</evidence>
<dbReference type="InterPro" id="IPR000577">
    <property type="entry name" value="Carb_kinase_FGGY"/>
</dbReference>
<feature type="binding site" evidence="10">
    <location>
        <position position="262"/>
    </location>
    <ligand>
        <name>ADP</name>
        <dbReference type="ChEBI" id="CHEBI:456216"/>
    </ligand>
</feature>
<feature type="binding site" evidence="10">
    <location>
        <position position="12"/>
    </location>
    <ligand>
        <name>ATP</name>
        <dbReference type="ChEBI" id="CHEBI:30616"/>
    </ligand>
</feature>
<evidence type="ECO:0000259" key="12">
    <source>
        <dbReference type="Pfam" id="PF00370"/>
    </source>
</evidence>
<reference evidence="14 15" key="1">
    <citation type="submission" date="2018-07" db="EMBL/GenBank/DDBJ databases">
        <title>Genomic Encyclopedia of Type Strains, Phase IV (KMG-IV): sequencing the most valuable type-strain genomes for metagenomic binning, comparative biology and taxonomic classification.</title>
        <authorList>
            <person name="Goeker M."/>
        </authorList>
    </citation>
    <scope>NUCLEOTIDE SEQUENCE [LARGE SCALE GENOMIC DNA]</scope>
    <source>
        <strain evidence="14 15">DSM 44290</strain>
    </source>
</reference>
<evidence type="ECO:0000313" key="14">
    <source>
        <dbReference type="EMBL" id="RDI64303.1"/>
    </source>
</evidence>
<evidence type="ECO:0000256" key="6">
    <source>
        <dbReference type="ARBA" id="ARBA00022798"/>
    </source>
</evidence>
<dbReference type="AlphaFoldDB" id="A0A370I0N1"/>
<feature type="binding site" evidence="10">
    <location>
        <position position="82"/>
    </location>
    <ligand>
        <name>glycerol</name>
        <dbReference type="ChEBI" id="CHEBI:17754"/>
    </ligand>
</feature>
<evidence type="ECO:0000256" key="9">
    <source>
        <dbReference type="ARBA" id="ARBA00054633"/>
    </source>
</evidence>
<evidence type="ECO:0000256" key="7">
    <source>
        <dbReference type="ARBA" id="ARBA00022840"/>
    </source>
</evidence>
<evidence type="ECO:0000256" key="8">
    <source>
        <dbReference type="ARBA" id="ARBA00052101"/>
    </source>
</evidence>
<feature type="binding site" evidence="10">
    <location>
        <position position="240"/>
    </location>
    <ligand>
        <name>glycerol</name>
        <dbReference type="ChEBI" id="CHEBI:17754"/>
    </ligand>
</feature>
<feature type="binding site" evidence="10">
    <location>
        <position position="134"/>
    </location>
    <ligand>
        <name>sn-glycerol 3-phosphate</name>
        <dbReference type="ChEBI" id="CHEBI:57597"/>
    </ligand>
</feature>
<feature type="domain" description="Carbohydrate kinase FGGY C-terminal" evidence="13">
    <location>
        <begin position="257"/>
        <end position="451"/>
    </location>
</feature>
<dbReference type="InterPro" id="IPR018483">
    <property type="entry name" value="Carb_kinase_FGGY_CS"/>
</dbReference>
<feature type="binding site" evidence="10">
    <location>
        <position position="262"/>
    </location>
    <ligand>
        <name>ATP</name>
        <dbReference type="ChEBI" id="CHEBI:30616"/>
    </ligand>
</feature>
<dbReference type="GO" id="GO:0005524">
    <property type="term" value="F:ATP binding"/>
    <property type="evidence" value="ECO:0007669"/>
    <property type="project" value="UniProtKB-UniRule"/>
</dbReference>
<evidence type="ECO:0000256" key="1">
    <source>
        <dbReference type="ARBA" id="ARBA00005190"/>
    </source>
</evidence>
<dbReference type="NCBIfam" id="TIGR01311">
    <property type="entry name" value="glycerol_kin"/>
    <property type="match status" value="1"/>
</dbReference>
<comment type="function">
    <text evidence="9 10">Key enzyme in the regulation of glycerol uptake and metabolism. Catalyzes the phosphorylation of glycerol to yield sn-glycerol 3-phosphate.</text>
</comment>
<dbReference type="InterPro" id="IPR018485">
    <property type="entry name" value="FGGY_C"/>
</dbReference>
<feature type="binding site" evidence="10">
    <location>
        <position position="134"/>
    </location>
    <ligand>
        <name>glycerol</name>
        <dbReference type="ChEBI" id="CHEBI:17754"/>
    </ligand>
</feature>
<dbReference type="PANTHER" id="PTHR10196:SF69">
    <property type="entry name" value="GLYCEROL KINASE"/>
    <property type="match status" value="1"/>
</dbReference>
<evidence type="ECO:0000256" key="2">
    <source>
        <dbReference type="ARBA" id="ARBA00009156"/>
    </source>
</evidence>
<evidence type="ECO:0000256" key="11">
    <source>
        <dbReference type="RuleBase" id="RU003733"/>
    </source>
</evidence>
<dbReference type="UniPathway" id="UPA00618">
    <property type="reaction ID" value="UER00672"/>
</dbReference>
<feature type="binding site" evidence="10">
    <location>
        <position position="306"/>
    </location>
    <ligand>
        <name>ADP</name>
        <dbReference type="ChEBI" id="CHEBI:456216"/>
    </ligand>
</feature>
<dbReference type="FunFam" id="3.30.420.40:FF:000008">
    <property type="entry name" value="Glycerol kinase"/>
    <property type="match status" value="1"/>
</dbReference>
<feature type="binding site" evidence="10">
    <location>
        <position position="416"/>
    </location>
    <ligand>
        <name>ADP</name>
        <dbReference type="ChEBI" id="CHEBI:456216"/>
    </ligand>
</feature>
<keyword evidence="6 10" id="KW-0319">Glycerol metabolism</keyword>
<feature type="binding site" evidence="10">
    <location>
        <position position="16"/>
    </location>
    <ligand>
        <name>ADP</name>
        <dbReference type="ChEBI" id="CHEBI:456216"/>
    </ligand>
</feature>
<dbReference type="Proteomes" id="UP000254869">
    <property type="component" value="Unassembled WGS sequence"/>
</dbReference>
<keyword evidence="4 10" id="KW-0547">Nucleotide-binding</keyword>
<name>A0A370I0N1_9NOCA</name>
<accession>A0A370I0N1</accession>
<dbReference type="CDD" id="cd07769">
    <property type="entry name" value="ASKHA_NBD_FGGY_GK"/>
    <property type="match status" value="1"/>
</dbReference>
<dbReference type="STRING" id="1210086.GCA_001613105_02708"/>
<gene>
    <name evidence="10" type="primary">glpK</name>
    <name evidence="14" type="ORF">DFR76_108135</name>
</gene>
<feature type="binding site" evidence="10">
    <location>
        <position position="82"/>
    </location>
    <ligand>
        <name>sn-glycerol 3-phosphate</name>
        <dbReference type="ChEBI" id="CHEBI:57597"/>
    </ligand>
</feature>
<dbReference type="GO" id="GO:0019563">
    <property type="term" value="P:glycerol catabolic process"/>
    <property type="evidence" value="ECO:0007669"/>
    <property type="project" value="UniProtKB-UniRule"/>
</dbReference>
<feature type="binding site" evidence="10">
    <location>
        <position position="310"/>
    </location>
    <ligand>
        <name>ATP</name>
        <dbReference type="ChEBI" id="CHEBI:30616"/>
    </ligand>
</feature>
<feature type="binding site" evidence="10">
    <location>
        <position position="83"/>
    </location>
    <ligand>
        <name>sn-glycerol 3-phosphate</name>
        <dbReference type="ChEBI" id="CHEBI:57597"/>
    </ligand>
</feature>
<feature type="binding site" evidence="10">
    <location>
        <position position="12"/>
    </location>
    <ligand>
        <name>sn-glycerol 3-phosphate</name>
        <dbReference type="ChEBI" id="CHEBI:57597"/>
    </ligand>
</feature>
<feature type="binding site" evidence="10">
    <location>
        <position position="412"/>
    </location>
    <ligand>
        <name>ATP</name>
        <dbReference type="ChEBI" id="CHEBI:30616"/>
    </ligand>
</feature>
<feature type="binding site" evidence="10">
    <location>
        <position position="412"/>
    </location>
    <ligand>
        <name>ADP</name>
        <dbReference type="ChEBI" id="CHEBI:456216"/>
    </ligand>
</feature>
<keyword evidence="15" id="KW-1185">Reference proteome</keyword>
<dbReference type="Pfam" id="PF02782">
    <property type="entry name" value="FGGY_C"/>
    <property type="match status" value="1"/>
</dbReference>
<evidence type="ECO:0000313" key="15">
    <source>
        <dbReference type="Proteomes" id="UP000254869"/>
    </source>
</evidence>
<evidence type="ECO:0000256" key="4">
    <source>
        <dbReference type="ARBA" id="ARBA00022741"/>
    </source>
</evidence>
<protein>
    <recommendedName>
        <fullName evidence="10">Glycerol kinase</fullName>
        <ecNumber evidence="10">2.7.1.30</ecNumber>
    </recommendedName>
    <alternativeName>
        <fullName evidence="10">ATP:glycerol 3-phosphotransferase</fullName>
    </alternativeName>
    <alternativeName>
        <fullName evidence="10">Glycerokinase</fullName>
        <shortName evidence="10">GK</shortName>
    </alternativeName>
</protein>
<comment type="similarity">
    <text evidence="2 10 11">Belongs to the FGGY kinase family.</text>
</comment>
<feature type="binding site" evidence="10">
    <location>
        <position position="14"/>
    </location>
    <ligand>
        <name>ATP</name>
        <dbReference type="ChEBI" id="CHEBI:30616"/>
    </ligand>
</feature>
<dbReference type="FunFam" id="3.30.420.40:FF:000007">
    <property type="entry name" value="Glycerol kinase"/>
    <property type="match status" value="1"/>
</dbReference>
<feature type="domain" description="Carbohydrate kinase FGGY N-terminal" evidence="12">
    <location>
        <begin position="4"/>
        <end position="247"/>
    </location>
</feature>
<evidence type="ECO:0000256" key="10">
    <source>
        <dbReference type="HAMAP-Rule" id="MF_00186"/>
    </source>
</evidence>
<evidence type="ECO:0000256" key="3">
    <source>
        <dbReference type="ARBA" id="ARBA00022679"/>
    </source>
</evidence>
<dbReference type="PIRSF" id="PIRSF000538">
    <property type="entry name" value="GlpK"/>
    <property type="match status" value="1"/>
</dbReference>
<dbReference type="PROSITE" id="PS00445">
    <property type="entry name" value="FGGY_KINASES_2"/>
    <property type="match status" value="1"/>
</dbReference>
<organism evidence="14 15">
    <name type="scientific">Nocardia pseudobrasiliensis</name>
    <dbReference type="NCBI Taxonomy" id="45979"/>
    <lineage>
        <taxon>Bacteria</taxon>
        <taxon>Bacillati</taxon>
        <taxon>Actinomycetota</taxon>
        <taxon>Actinomycetes</taxon>
        <taxon>Mycobacteriales</taxon>
        <taxon>Nocardiaceae</taxon>
        <taxon>Nocardia</taxon>
    </lineage>
</organism>
<dbReference type="HAMAP" id="MF_00186">
    <property type="entry name" value="Glycerol_kin"/>
    <property type="match status" value="1"/>
</dbReference>
<feature type="binding site" evidence="10">
    <location>
        <position position="241"/>
    </location>
    <ligand>
        <name>glycerol</name>
        <dbReference type="ChEBI" id="CHEBI:17754"/>
    </ligand>
</feature>
<feature type="binding site" evidence="10">
    <location>
        <position position="13"/>
    </location>
    <ligand>
        <name>ATP</name>
        <dbReference type="ChEBI" id="CHEBI:30616"/>
    </ligand>
</feature>